<accession>A0A2M9Y6Q7</accession>
<sequence>MNQKTPIIIGEYHIIPENLPADGQLRLIFQPIDMTTYWRRCGLTANFVAGFYSYCYEASETKANSLSTIINELLENASKFSKAREGRINVELKQYGNLLRIDVLNVASKTLRDSFELFVNKLLSENVEEMYFSTLETKEDSDTKSGLGLLMMLKDYPVRFGYSFHEIDADTHEITVRAIINVEEI</sequence>
<proteinExistence type="predicted"/>
<dbReference type="EMBL" id="RQFP01000001">
    <property type="protein sequence ID" value="TGK95762.1"/>
    <property type="molecule type" value="Genomic_DNA"/>
</dbReference>
<dbReference type="InterPro" id="IPR058084">
    <property type="entry name" value="Slr1658-like"/>
</dbReference>
<keyword evidence="1" id="KW-0808">Transferase</keyword>
<dbReference type="NCBIfam" id="NF047703">
    <property type="entry name" value="slr1658_superfam"/>
    <property type="match status" value="1"/>
</dbReference>
<dbReference type="Gene3D" id="3.30.565.10">
    <property type="entry name" value="Histidine kinase-like ATPase, C-terminal domain"/>
    <property type="match status" value="1"/>
</dbReference>
<comment type="caution">
    <text evidence="1">The sequence shown here is derived from an EMBL/GenBank/DDBJ whole genome shotgun (WGS) entry which is preliminary data.</text>
</comment>
<dbReference type="SUPFAM" id="SSF55874">
    <property type="entry name" value="ATPase domain of HSP90 chaperone/DNA topoisomerase II/histidine kinase"/>
    <property type="match status" value="1"/>
</dbReference>
<evidence type="ECO:0000313" key="2">
    <source>
        <dbReference type="Proteomes" id="UP000297891"/>
    </source>
</evidence>
<dbReference type="OrthoDB" id="9810563at2"/>
<dbReference type="RefSeq" id="WP_015681533.1">
    <property type="nucleotide sequence ID" value="NZ_NPDQ01000001.1"/>
</dbReference>
<dbReference type="AlphaFoldDB" id="A0A2M9Y6Q7"/>
<keyword evidence="2" id="KW-1185">Reference proteome</keyword>
<gene>
    <name evidence="1" type="ORF">EHQ30_03780</name>
</gene>
<dbReference type="Proteomes" id="UP000297891">
    <property type="component" value="Unassembled WGS sequence"/>
</dbReference>
<name>A0A2M9Y6Q7_9LEPT</name>
<keyword evidence="1" id="KW-0418">Kinase</keyword>
<dbReference type="InterPro" id="IPR036890">
    <property type="entry name" value="HATPase_C_sf"/>
</dbReference>
<evidence type="ECO:0000313" key="1">
    <source>
        <dbReference type="EMBL" id="TGK95762.1"/>
    </source>
</evidence>
<reference evidence="1" key="1">
    <citation type="journal article" date="2019" name="PLoS Negl. Trop. Dis.">
        <title>Revisiting the worldwide diversity of Leptospira species in the environment.</title>
        <authorList>
            <person name="Vincent A.T."/>
            <person name="Schiettekatte O."/>
            <person name="Bourhy P."/>
            <person name="Veyrier F.J."/>
            <person name="Picardeau M."/>
        </authorList>
    </citation>
    <scope>NUCLEOTIDE SEQUENCE [LARGE SCALE GENOMIC DNA]</scope>
    <source>
        <strain evidence="1">201800277</strain>
    </source>
</reference>
<dbReference type="GO" id="GO:0016301">
    <property type="term" value="F:kinase activity"/>
    <property type="evidence" value="ECO:0007669"/>
    <property type="project" value="UniProtKB-KW"/>
</dbReference>
<organism evidence="1 2">
    <name type="scientific">Leptospira brenneri</name>
    <dbReference type="NCBI Taxonomy" id="2023182"/>
    <lineage>
        <taxon>Bacteria</taxon>
        <taxon>Pseudomonadati</taxon>
        <taxon>Spirochaetota</taxon>
        <taxon>Spirochaetia</taxon>
        <taxon>Leptospirales</taxon>
        <taxon>Leptospiraceae</taxon>
        <taxon>Leptospira</taxon>
    </lineage>
</organism>
<protein>
    <submittedName>
        <fullName evidence="1">Histidine kinase</fullName>
    </submittedName>
</protein>